<feature type="compositionally biased region" description="Basic and acidic residues" evidence="1">
    <location>
        <begin position="1"/>
        <end position="10"/>
    </location>
</feature>
<proteinExistence type="predicted"/>
<dbReference type="HOGENOM" id="CLU_1225754_0_0_1"/>
<dbReference type="EMBL" id="GL379792">
    <property type="protein sequence ID" value="EGT54135.1"/>
    <property type="molecule type" value="Genomic_DNA"/>
</dbReference>
<keyword evidence="3" id="KW-1185">Reference proteome</keyword>
<dbReference type="eggNOG" id="ENOG502THPJ">
    <property type="taxonomic scope" value="Eukaryota"/>
</dbReference>
<feature type="compositionally biased region" description="Basic and acidic residues" evidence="1">
    <location>
        <begin position="31"/>
        <end position="94"/>
    </location>
</feature>
<dbReference type="Proteomes" id="UP000008068">
    <property type="component" value="Unassembled WGS sequence"/>
</dbReference>
<dbReference type="AlphaFoldDB" id="G0MFA7"/>
<gene>
    <name evidence="2" type="ORF">CAEBREN_10814</name>
</gene>
<evidence type="ECO:0000313" key="3">
    <source>
        <dbReference type="Proteomes" id="UP000008068"/>
    </source>
</evidence>
<dbReference type="FunCoup" id="G0MFA7">
    <property type="interactions" value="1903"/>
</dbReference>
<organism evidence="3">
    <name type="scientific">Caenorhabditis brenneri</name>
    <name type="common">Nematode worm</name>
    <dbReference type="NCBI Taxonomy" id="135651"/>
    <lineage>
        <taxon>Eukaryota</taxon>
        <taxon>Metazoa</taxon>
        <taxon>Ecdysozoa</taxon>
        <taxon>Nematoda</taxon>
        <taxon>Chromadorea</taxon>
        <taxon>Rhabditida</taxon>
        <taxon>Rhabditina</taxon>
        <taxon>Rhabditomorpha</taxon>
        <taxon>Rhabditoidea</taxon>
        <taxon>Rhabditidae</taxon>
        <taxon>Peloderinae</taxon>
        <taxon>Caenorhabditis</taxon>
    </lineage>
</organism>
<accession>G0MFA7</accession>
<dbReference type="InParanoid" id="G0MFA7"/>
<dbReference type="OrthoDB" id="5871881at2759"/>
<evidence type="ECO:0000313" key="2">
    <source>
        <dbReference type="EMBL" id="EGT54135.1"/>
    </source>
</evidence>
<protein>
    <submittedName>
        <fullName evidence="2">Uncharacterized protein</fullName>
    </submittedName>
</protein>
<sequence>MTSKPKEPHRTTGRKLTMTASSMTSEEEQIDGTKTEDEKSKTEEEPEKPDEKSIETTDEDRKVACGNKKDPKDKSEETPDSKDAKRKEDNKNGEQEIILDETNPHFAFLLGGENRDIQQSVFHARHCLEQTAAFQWTMKKRLAFDEGCWKQLSRRISAIRAEGFDVRVNTRQAKENKQSADRETKLDVIFAKWSAGKPKKKGAE</sequence>
<name>G0MFA7_CAEBE</name>
<evidence type="ECO:0000256" key="1">
    <source>
        <dbReference type="SAM" id="MobiDB-lite"/>
    </source>
</evidence>
<feature type="region of interest" description="Disordered" evidence="1">
    <location>
        <begin position="1"/>
        <end position="99"/>
    </location>
</feature>
<dbReference type="OMA" id="MASQRRN"/>
<reference evidence="3" key="1">
    <citation type="submission" date="2011-07" db="EMBL/GenBank/DDBJ databases">
        <authorList>
            <consortium name="Caenorhabditis brenneri Sequencing and Analysis Consortium"/>
            <person name="Wilson R.K."/>
        </authorList>
    </citation>
    <scope>NUCLEOTIDE SEQUENCE [LARGE SCALE GENOMIC DNA]</scope>
    <source>
        <strain evidence="3">PB2801</strain>
    </source>
</reference>